<keyword evidence="2" id="KW-1133">Transmembrane helix</keyword>
<feature type="region of interest" description="Disordered" evidence="1">
    <location>
        <begin position="1351"/>
        <end position="1372"/>
    </location>
</feature>
<keyword evidence="4" id="KW-1185">Reference proteome</keyword>
<evidence type="ECO:0000313" key="4">
    <source>
        <dbReference type="Proteomes" id="UP001437256"/>
    </source>
</evidence>
<gene>
    <name evidence="3" type="ORF">AAF712_016230</name>
</gene>
<evidence type="ECO:0000256" key="1">
    <source>
        <dbReference type="SAM" id="MobiDB-lite"/>
    </source>
</evidence>
<evidence type="ECO:0000313" key="3">
    <source>
        <dbReference type="EMBL" id="KAL0057143.1"/>
    </source>
</evidence>
<feature type="compositionally biased region" description="Basic and acidic residues" evidence="1">
    <location>
        <begin position="637"/>
        <end position="652"/>
    </location>
</feature>
<name>A0ABR2Z799_9AGAR</name>
<accession>A0ABR2Z799</accession>
<keyword evidence="2" id="KW-0472">Membrane</keyword>
<feature type="compositionally biased region" description="Basic residues" evidence="1">
    <location>
        <begin position="705"/>
        <end position="714"/>
    </location>
</feature>
<feature type="region of interest" description="Disordered" evidence="1">
    <location>
        <begin position="682"/>
        <end position="722"/>
    </location>
</feature>
<evidence type="ECO:0000256" key="2">
    <source>
        <dbReference type="SAM" id="Phobius"/>
    </source>
</evidence>
<dbReference type="EMBL" id="JBBXMP010000672">
    <property type="protein sequence ID" value="KAL0057143.1"/>
    <property type="molecule type" value="Genomic_DNA"/>
</dbReference>
<keyword evidence="2" id="KW-0812">Transmembrane</keyword>
<feature type="compositionally biased region" description="Basic and acidic residues" evidence="1">
    <location>
        <begin position="20"/>
        <end position="35"/>
    </location>
</feature>
<organism evidence="3 4">
    <name type="scientific">Marasmius tenuissimus</name>
    <dbReference type="NCBI Taxonomy" id="585030"/>
    <lineage>
        <taxon>Eukaryota</taxon>
        <taxon>Fungi</taxon>
        <taxon>Dikarya</taxon>
        <taxon>Basidiomycota</taxon>
        <taxon>Agaricomycotina</taxon>
        <taxon>Agaricomycetes</taxon>
        <taxon>Agaricomycetidae</taxon>
        <taxon>Agaricales</taxon>
        <taxon>Marasmiineae</taxon>
        <taxon>Marasmiaceae</taxon>
        <taxon>Marasmius</taxon>
    </lineage>
</organism>
<feature type="compositionally biased region" description="Acidic residues" evidence="1">
    <location>
        <begin position="682"/>
        <end position="700"/>
    </location>
</feature>
<feature type="region of interest" description="Disordered" evidence="1">
    <location>
        <begin position="479"/>
        <end position="527"/>
    </location>
</feature>
<feature type="transmembrane region" description="Helical" evidence="2">
    <location>
        <begin position="283"/>
        <end position="303"/>
    </location>
</feature>
<feature type="region of interest" description="Disordered" evidence="1">
    <location>
        <begin position="1"/>
        <end position="42"/>
    </location>
</feature>
<feature type="transmembrane region" description="Helical" evidence="2">
    <location>
        <begin position="219"/>
        <end position="237"/>
    </location>
</feature>
<feature type="compositionally biased region" description="Basic and acidic residues" evidence="1">
    <location>
        <begin position="1355"/>
        <end position="1364"/>
    </location>
</feature>
<dbReference type="Proteomes" id="UP001437256">
    <property type="component" value="Unassembled WGS sequence"/>
</dbReference>
<reference evidence="3 4" key="1">
    <citation type="submission" date="2024-05" db="EMBL/GenBank/DDBJ databases">
        <title>A draft genome resource for the thread blight pathogen Marasmius tenuissimus strain MS-2.</title>
        <authorList>
            <person name="Yulfo-Soto G.E."/>
            <person name="Baruah I.K."/>
            <person name="Amoako-Attah I."/>
            <person name="Bukari Y."/>
            <person name="Meinhardt L.W."/>
            <person name="Bailey B.A."/>
            <person name="Cohen S.P."/>
        </authorList>
    </citation>
    <scope>NUCLEOTIDE SEQUENCE [LARGE SCALE GENOMIC DNA]</scope>
    <source>
        <strain evidence="3 4">MS-2</strain>
    </source>
</reference>
<feature type="region of interest" description="Disordered" evidence="1">
    <location>
        <begin position="637"/>
        <end position="660"/>
    </location>
</feature>
<proteinExistence type="predicted"/>
<feature type="compositionally biased region" description="Polar residues" evidence="1">
    <location>
        <begin position="1"/>
        <end position="11"/>
    </location>
</feature>
<protein>
    <recommendedName>
        <fullName evidence="5">JmjC domain-containing protein</fullName>
    </recommendedName>
</protein>
<evidence type="ECO:0008006" key="5">
    <source>
        <dbReference type="Google" id="ProtNLM"/>
    </source>
</evidence>
<sequence length="1372" mass="151591">MDLNPNYQSETPPMHVNQLSHEHTPSSDNIEKEDLPPVAQRPSSVVVCRQDSSRLAILDDLPKWDATKRYVEFASFPWQTDVVNVEPMELRVTHIPPGYQRAAVTLMKTMSWDWSEDLTAPLYQAIGPEAKQAAEKYYRGILGWRCLDGLPNVSGFKDLASYTSLIRQVNTAVLEESESWPSCPSKPANATNEAWHIYLVTWQYSTMKKHSKLALLHRVLNNLTIVAFVMTFFKMGYGDLPTDKQMMREALTKSAEDAGSTELSELIIAAFDKGNFAASRMRGALYLALTISPLILLSGISPMSGDIVRRDLLLYWLHLGNDPPPLIATLNRELWLTIKRIVDGECTPLESLKLFLREVMVWIPESDALDSNLPEEERRYFDKGYGLSLNEITGNQVAIQHRNTLRCLSEGPASSDNGQVDWERGARLLAPTTDPSMSLPAATLSEGTNNDNIHFLATPTSSIEPAGAVDVVTASTIPTLAPPVGDVSVEEASRSTSPSLAHDGTGPPPPDLLPSSGGPTANDPSLRNIIDVTTNDAVPTPTTPVSDTTTGVLDADGRLVEANVSQIQIGDSTSIEISDMPAVPAPSQPNTISLSESLTGSTVAKTSAMPDTGAVLTCDASNVSLVVHDVQDDMLDEQRQPDISDSGGKEQADEPMEVDNSQAHAINVQPAEGTIANECEDELVDDEEVDDEEVCDEEVEEKANKGKKKRKGKQTAKQPALPRLAHTTKVKKLLFPILWLRDPMGAVYAYQPQFYEAHIYREVVRLLKASSAIDEKVLNLTPVLSLSEISDPEEDEADLREDVPWVSVMTDNDYSARSRRQIQEHFSCAHIVIRGPTVPEEDSSFNRQTLQRVGSVTQWREIHDLSLRGESDDANDQIVRGNLLDMLKHASMAKGKGKILNILDIVASDGGEGFRATELASDVFVRKQNVHKKSLTPFSSRPTDATFWHLVATAGASHPCHFDTAGYGTCITVQTGLKLFIIGVPGEHASHEETNGLVSFGSFEHDMTNSVGLIPRAFLLYPGDTIVMRPCTLHYVVTLAPSVCHGSHFYTATTMTDTLFGILHLFLHRNHATNQEDVEHRVTLARMICTWADLLVNSDYFPGPNCPGSGPWADLPDLTTVTGIFNFLSLYNVVQFGSLLWTERYERQKLDARLVALYKDARLAGDAILNWLDHSIYIKCTTVENDEWKVHGNSIVPAVHEGSVAAMRDSYLSQQLLALRKAMANLPPGSCSSSITQSTYNEFMMEDMSRLPSVYARLEAFDSPTPRRLGGYPLPDSQLASYAWEFRYFDQPTTYYIVALWGQETFYSESAADTTRLMRNYVREKFLGDDTKATELKKVYSSIIGDATASVADDDQAKGDDGPVRKKRKLRK</sequence>
<comment type="caution">
    <text evidence="3">The sequence shown here is derived from an EMBL/GenBank/DDBJ whole genome shotgun (WGS) entry which is preliminary data.</text>
</comment>
<dbReference type="SUPFAM" id="SSF51197">
    <property type="entry name" value="Clavaminate synthase-like"/>
    <property type="match status" value="1"/>
</dbReference>